<evidence type="ECO:0000256" key="4">
    <source>
        <dbReference type="SAM" id="MobiDB-lite"/>
    </source>
</evidence>
<evidence type="ECO:0000256" key="3">
    <source>
        <dbReference type="ARBA" id="ARBA00023163"/>
    </source>
</evidence>
<feature type="domain" description="HTH iclR-type" evidence="5">
    <location>
        <begin position="45"/>
        <end position="106"/>
    </location>
</feature>
<dbReference type="GO" id="GO:0003677">
    <property type="term" value="F:DNA binding"/>
    <property type="evidence" value="ECO:0007669"/>
    <property type="project" value="UniProtKB-KW"/>
</dbReference>
<dbReference type="Gene3D" id="1.10.10.10">
    <property type="entry name" value="Winged helix-like DNA-binding domain superfamily/Winged helix DNA-binding domain"/>
    <property type="match status" value="1"/>
</dbReference>
<reference evidence="7 8" key="1">
    <citation type="submission" date="2018-05" db="EMBL/GenBank/DDBJ databases">
        <title>Pararhodobacter marina sp. nov., isolated from deep-sea water of the Indian Ocean.</title>
        <authorList>
            <person name="Lai Q.Sr."/>
            <person name="Liu X."/>
            <person name="Shao Z."/>
        </authorList>
    </citation>
    <scope>NUCLEOTIDE SEQUENCE [LARGE SCALE GENOMIC DNA]</scope>
    <source>
        <strain evidence="7 8">CIC4N-9</strain>
    </source>
</reference>
<feature type="region of interest" description="Disordered" evidence="4">
    <location>
        <begin position="1"/>
        <end position="34"/>
    </location>
</feature>
<dbReference type="InterPro" id="IPR036390">
    <property type="entry name" value="WH_DNA-bd_sf"/>
</dbReference>
<dbReference type="SUPFAM" id="SSF55781">
    <property type="entry name" value="GAF domain-like"/>
    <property type="match status" value="1"/>
</dbReference>
<evidence type="ECO:0000259" key="5">
    <source>
        <dbReference type="PROSITE" id="PS51077"/>
    </source>
</evidence>
<keyword evidence="2" id="KW-0238">DNA-binding</keyword>
<accession>A0A2U2C7D9</accession>
<dbReference type="InterPro" id="IPR029016">
    <property type="entry name" value="GAF-like_dom_sf"/>
</dbReference>
<dbReference type="InterPro" id="IPR005471">
    <property type="entry name" value="Tscrpt_reg_IclR_N"/>
</dbReference>
<dbReference type="SUPFAM" id="SSF46785">
    <property type="entry name" value="Winged helix' DNA-binding domain"/>
    <property type="match status" value="1"/>
</dbReference>
<dbReference type="OrthoDB" id="9807558at2"/>
<dbReference type="PANTHER" id="PTHR30136:SF23">
    <property type="entry name" value="DNA-BINDING TRANSCRIPTIONAL ACTIVATOR MHPR"/>
    <property type="match status" value="1"/>
</dbReference>
<comment type="caution">
    <text evidence="7">The sequence shown here is derived from an EMBL/GenBank/DDBJ whole genome shotgun (WGS) entry which is preliminary data.</text>
</comment>
<keyword evidence="8" id="KW-1185">Reference proteome</keyword>
<evidence type="ECO:0000256" key="1">
    <source>
        <dbReference type="ARBA" id="ARBA00023015"/>
    </source>
</evidence>
<feature type="compositionally biased region" description="Basic residues" evidence="4">
    <location>
        <begin position="16"/>
        <end position="26"/>
    </location>
</feature>
<evidence type="ECO:0000256" key="2">
    <source>
        <dbReference type="ARBA" id="ARBA00023125"/>
    </source>
</evidence>
<gene>
    <name evidence="7" type="ORF">C4N9_15355</name>
</gene>
<name>A0A2U2C7D9_9RHOB</name>
<dbReference type="EMBL" id="QEYD01000009">
    <property type="protein sequence ID" value="PWE27808.1"/>
    <property type="molecule type" value="Genomic_DNA"/>
</dbReference>
<dbReference type="PROSITE" id="PS51078">
    <property type="entry name" value="ICLR_ED"/>
    <property type="match status" value="1"/>
</dbReference>
<keyword evidence="3" id="KW-0804">Transcription</keyword>
<dbReference type="InterPro" id="IPR050707">
    <property type="entry name" value="HTH_MetabolicPath_Reg"/>
</dbReference>
<keyword evidence="1" id="KW-0805">Transcription regulation</keyword>
<proteinExistence type="predicted"/>
<dbReference type="PROSITE" id="PS51077">
    <property type="entry name" value="HTH_ICLR"/>
    <property type="match status" value="1"/>
</dbReference>
<dbReference type="PANTHER" id="PTHR30136">
    <property type="entry name" value="HELIX-TURN-HELIX TRANSCRIPTIONAL REGULATOR, ICLR FAMILY"/>
    <property type="match status" value="1"/>
</dbReference>
<sequence length="306" mass="33725">MTNPPLGVTCPSSRDRARRLSAHRARPSLPRQPAGINMADAVKTIRALARGLDVLQLLQSSGALTLHALHQQTGLPKATILRILKTLRERGMVWQRMADDAYVPSYSLVEQAGRMDRELALVETASPLLERLSDRIRWPSVLAVPRLTHMEVIETNASRAYFDQIPLGPVGFRVNMLRSASGRAFVTFCEPPVREAILETLRRSEHAGDAKARNPDYIAHLMRETEAQGYGLRDPDFGGDFDRGRAQADDGRESLAVPILLGSHVPGTLNITWSRRVHGRESGAARFAGPVREAAEAVADLLAKRP</sequence>
<dbReference type="SMART" id="SM00346">
    <property type="entry name" value="HTH_ICLR"/>
    <property type="match status" value="1"/>
</dbReference>
<dbReference type="Pfam" id="PF09339">
    <property type="entry name" value="HTH_IclR"/>
    <property type="match status" value="1"/>
</dbReference>
<dbReference type="InterPro" id="IPR036388">
    <property type="entry name" value="WH-like_DNA-bd_sf"/>
</dbReference>
<dbReference type="GO" id="GO:0045892">
    <property type="term" value="P:negative regulation of DNA-templated transcription"/>
    <property type="evidence" value="ECO:0007669"/>
    <property type="project" value="TreeGrafter"/>
</dbReference>
<dbReference type="AlphaFoldDB" id="A0A2U2C7D9"/>
<evidence type="ECO:0000313" key="8">
    <source>
        <dbReference type="Proteomes" id="UP000244940"/>
    </source>
</evidence>
<dbReference type="GO" id="GO:0003700">
    <property type="term" value="F:DNA-binding transcription factor activity"/>
    <property type="evidence" value="ECO:0007669"/>
    <property type="project" value="TreeGrafter"/>
</dbReference>
<dbReference type="Gene3D" id="3.30.450.40">
    <property type="match status" value="1"/>
</dbReference>
<evidence type="ECO:0000313" key="7">
    <source>
        <dbReference type="EMBL" id="PWE27808.1"/>
    </source>
</evidence>
<protein>
    <submittedName>
        <fullName evidence="7">Transcriptional regulator</fullName>
    </submittedName>
</protein>
<evidence type="ECO:0000259" key="6">
    <source>
        <dbReference type="PROSITE" id="PS51078"/>
    </source>
</evidence>
<feature type="domain" description="IclR-ED" evidence="6">
    <location>
        <begin position="107"/>
        <end position="304"/>
    </location>
</feature>
<dbReference type="Proteomes" id="UP000244940">
    <property type="component" value="Unassembled WGS sequence"/>
</dbReference>
<dbReference type="InterPro" id="IPR014757">
    <property type="entry name" value="Tscrpt_reg_IclR_C"/>
</dbReference>
<organism evidence="7 8">
    <name type="scientific">Pararhodobacter marinus</name>
    <dbReference type="NCBI Taxonomy" id="2184063"/>
    <lineage>
        <taxon>Bacteria</taxon>
        <taxon>Pseudomonadati</taxon>
        <taxon>Pseudomonadota</taxon>
        <taxon>Alphaproteobacteria</taxon>
        <taxon>Rhodobacterales</taxon>
        <taxon>Paracoccaceae</taxon>
        <taxon>Pararhodobacter</taxon>
    </lineage>
</organism>